<name>A0A8W8IZJ7_MAGGI</name>
<dbReference type="InterPro" id="IPR004245">
    <property type="entry name" value="DUF229"/>
</dbReference>
<dbReference type="CDD" id="cd16021">
    <property type="entry name" value="ALP_like"/>
    <property type="match status" value="1"/>
</dbReference>
<dbReference type="SUPFAM" id="SSF53649">
    <property type="entry name" value="Alkaline phosphatase-like"/>
    <property type="match status" value="1"/>
</dbReference>
<organism evidence="2 3">
    <name type="scientific">Magallana gigas</name>
    <name type="common">Pacific oyster</name>
    <name type="synonym">Crassostrea gigas</name>
    <dbReference type="NCBI Taxonomy" id="29159"/>
    <lineage>
        <taxon>Eukaryota</taxon>
        <taxon>Metazoa</taxon>
        <taxon>Spiralia</taxon>
        <taxon>Lophotrochozoa</taxon>
        <taxon>Mollusca</taxon>
        <taxon>Bivalvia</taxon>
        <taxon>Autobranchia</taxon>
        <taxon>Pteriomorphia</taxon>
        <taxon>Ostreida</taxon>
        <taxon>Ostreoidea</taxon>
        <taxon>Ostreidae</taxon>
        <taxon>Magallana</taxon>
    </lineage>
</organism>
<sequence>MKFITAEKRSIKDSLQGEHRFGFCKMLHLRLIWNRISIVRARYKRQLKIFLGILAVYWIYGTFYKEVDYVFINENTNKKCIIPNLDVRDKSIEKFFVQLDPIKCEQSTDFVFIDHKGFLQINHSAISDSGYKDVSCAYSIVKRVGDFDVKKEAEVGFEKSTYVGADFILVNCKNDGGRVIYEKLHHTIDYKSRLQQYKLLDESMEHLNVYVFGMDSLSRLAAERTIPITLRYIEENLKGYIMKGYTKVGANTFPNLVSLMTGKICFSKELPPYAEHLDPYPFLWKNFSNSGYATMFAEDLPDMGTFSYWKGFKEQPSMHYMRPFYLALDKFGLPNTRRALLALENSNINIGSTSALCVKNTPKHKFYMNYYKQFIEFYGRKRKFSLGWLNELTHEYDNLVQLADRDFMLFFKWMKDSGKLDNSVLIVMSDHGIMQRSVKNTLGGRTENRMPLFAIVVPPHIKAKYPHIPQNLRKNTKRLTTVYDAHETLVDILESDFLRSQTVLNENEKLPRGISFFREIPEKRSCDDAAIPGDYCVCNSYDQMDVGSTESKDVAQFLVSYINQVLSKQGDKCAKLHISAIKDFFFVKSNLQRHREREEFSLRNIFGFDPEVKKFLSVFETVPGHALFEATVSTNEKGSYDVIGRVNRVNRYGNQSWCIEDKFAKPLCYCS</sequence>
<keyword evidence="1" id="KW-1133">Transmembrane helix</keyword>
<dbReference type="AlphaFoldDB" id="A0A8W8IZJ7"/>
<dbReference type="FunFam" id="3.40.720.10:FF:000017">
    <property type="entry name" value="Predicted protein"/>
    <property type="match status" value="1"/>
</dbReference>
<protein>
    <submittedName>
        <fullName evidence="2">Uncharacterized protein</fullName>
    </submittedName>
</protein>
<dbReference type="Proteomes" id="UP000005408">
    <property type="component" value="Unassembled WGS sequence"/>
</dbReference>
<keyword evidence="1" id="KW-0472">Membrane</keyword>
<dbReference type="PANTHER" id="PTHR10974">
    <property type="entry name" value="FI08016P-RELATED"/>
    <property type="match status" value="1"/>
</dbReference>
<reference evidence="2" key="1">
    <citation type="submission" date="2022-08" db="UniProtKB">
        <authorList>
            <consortium name="EnsemblMetazoa"/>
        </authorList>
    </citation>
    <scope>IDENTIFICATION</scope>
    <source>
        <strain evidence="2">05x7-T-G4-1.051#20</strain>
    </source>
</reference>
<dbReference type="Gene3D" id="3.40.720.10">
    <property type="entry name" value="Alkaline Phosphatase, subunit A"/>
    <property type="match status" value="1"/>
</dbReference>
<evidence type="ECO:0000256" key="1">
    <source>
        <dbReference type="SAM" id="Phobius"/>
    </source>
</evidence>
<accession>A0A8W8IZJ7</accession>
<evidence type="ECO:0000313" key="3">
    <source>
        <dbReference type="Proteomes" id="UP000005408"/>
    </source>
</evidence>
<dbReference type="PANTHER" id="PTHR10974:SF1">
    <property type="entry name" value="FI08016P-RELATED"/>
    <property type="match status" value="1"/>
</dbReference>
<feature type="transmembrane region" description="Helical" evidence="1">
    <location>
        <begin position="47"/>
        <end position="64"/>
    </location>
</feature>
<keyword evidence="3" id="KW-1185">Reference proteome</keyword>
<dbReference type="EnsemblMetazoa" id="G16218.16">
    <property type="protein sequence ID" value="G16218.16:cds"/>
    <property type="gene ID" value="G16218"/>
</dbReference>
<proteinExistence type="predicted"/>
<dbReference type="GO" id="GO:0005615">
    <property type="term" value="C:extracellular space"/>
    <property type="evidence" value="ECO:0007669"/>
    <property type="project" value="TreeGrafter"/>
</dbReference>
<keyword evidence="1" id="KW-0812">Transmembrane</keyword>
<dbReference type="Pfam" id="PF02995">
    <property type="entry name" value="DUF229"/>
    <property type="match status" value="1"/>
</dbReference>
<dbReference type="InterPro" id="IPR017850">
    <property type="entry name" value="Alkaline_phosphatase_core_sf"/>
</dbReference>
<evidence type="ECO:0000313" key="2">
    <source>
        <dbReference type="EnsemblMetazoa" id="G16218.16:cds"/>
    </source>
</evidence>